<dbReference type="Gene3D" id="3.30.930.10">
    <property type="entry name" value="Bira Bifunctional Protein, Domain 2"/>
    <property type="match status" value="1"/>
</dbReference>
<evidence type="ECO:0000256" key="3">
    <source>
        <dbReference type="ARBA" id="ARBA00022490"/>
    </source>
</evidence>
<dbReference type="InterPro" id="IPR002316">
    <property type="entry name" value="Pro-tRNA-ligase_IIa"/>
</dbReference>
<keyword evidence="6" id="KW-0067">ATP-binding</keyword>
<reference evidence="12" key="1">
    <citation type="journal article" date="2014" name="Int. J. Syst. Evol. Microbiol.">
        <title>Complete genome of a new Firmicutes species belonging to the dominant human colonic microbiota ('Ruminococcus bicirculans') reveals two chromosomes and a selective capacity to utilize plant glucans.</title>
        <authorList>
            <consortium name="NISC Comparative Sequencing Program"/>
            <person name="Wegmann U."/>
            <person name="Louis P."/>
            <person name="Goesmann A."/>
            <person name="Henrissat B."/>
            <person name="Duncan S.H."/>
            <person name="Flint H.J."/>
        </authorList>
    </citation>
    <scope>NUCLEOTIDE SEQUENCE</scope>
    <source>
        <strain evidence="12">NBRC 108216</strain>
    </source>
</reference>
<gene>
    <name evidence="12" type="primary">proS</name>
    <name evidence="12" type="ORF">GCM10007854_23570</name>
</gene>
<dbReference type="InterPro" id="IPR006195">
    <property type="entry name" value="aa-tRNA-synth_II"/>
</dbReference>
<evidence type="ECO:0000256" key="5">
    <source>
        <dbReference type="ARBA" id="ARBA00022741"/>
    </source>
</evidence>
<feature type="domain" description="Aminoacyl-transfer RNA synthetases class-II family profile" evidence="11">
    <location>
        <begin position="39"/>
        <end position="320"/>
    </location>
</feature>
<evidence type="ECO:0000256" key="1">
    <source>
        <dbReference type="ARBA" id="ARBA00012831"/>
    </source>
</evidence>
<dbReference type="PANTHER" id="PTHR42753:SF2">
    <property type="entry name" value="PROLINE--TRNA LIGASE"/>
    <property type="match status" value="1"/>
</dbReference>
<evidence type="ECO:0000313" key="13">
    <source>
        <dbReference type="Proteomes" id="UP001161390"/>
    </source>
</evidence>
<keyword evidence="4 12" id="KW-0436">Ligase</keyword>
<organism evidence="12 13">
    <name type="scientific">Algimonas porphyrae</name>
    <dbReference type="NCBI Taxonomy" id="1128113"/>
    <lineage>
        <taxon>Bacteria</taxon>
        <taxon>Pseudomonadati</taxon>
        <taxon>Pseudomonadota</taxon>
        <taxon>Alphaproteobacteria</taxon>
        <taxon>Maricaulales</taxon>
        <taxon>Robiginitomaculaceae</taxon>
        <taxon>Algimonas</taxon>
    </lineage>
</organism>
<dbReference type="SUPFAM" id="SSF55681">
    <property type="entry name" value="Class II aaRS and biotin synthetases"/>
    <property type="match status" value="1"/>
</dbReference>
<proteinExistence type="predicted"/>
<protein>
    <recommendedName>
        <fullName evidence="2">Proline--tRNA ligase</fullName>
        <ecNumber evidence="1">6.1.1.15</ecNumber>
    </recommendedName>
    <alternativeName>
        <fullName evidence="9">Prolyl-tRNA synthetase</fullName>
    </alternativeName>
</protein>
<dbReference type="GO" id="GO:0016874">
    <property type="term" value="F:ligase activity"/>
    <property type="evidence" value="ECO:0007669"/>
    <property type="project" value="UniProtKB-KW"/>
</dbReference>
<dbReference type="Proteomes" id="UP001161390">
    <property type="component" value="Unassembled WGS sequence"/>
</dbReference>
<evidence type="ECO:0000256" key="4">
    <source>
        <dbReference type="ARBA" id="ARBA00022598"/>
    </source>
</evidence>
<dbReference type="EMBL" id="BSNJ01000005">
    <property type="protein sequence ID" value="GLQ21402.1"/>
    <property type="molecule type" value="Genomic_DNA"/>
</dbReference>
<dbReference type="Pfam" id="PF03129">
    <property type="entry name" value="HGTP_anticodon"/>
    <property type="match status" value="1"/>
</dbReference>
<dbReference type="PANTHER" id="PTHR42753">
    <property type="entry name" value="MITOCHONDRIAL RIBOSOME PROTEIN L39/PROLYL-TRNA LIGASE FAMILY MEMBER"/>
    <property type="match status" value="1"/>
</dbReference>
<dbReference type="PROSITE" id="PS50862">
    <property type="entry name" value="AA_TRNA_LIGASE_II"/>
    <property type="match status" value="1"/>
</dbReference>
<accession>A0ABQ5V2V1</accession>
<dbReference type="InterPro" id="IPR036621">
    <property type="entry name" value="Anticodon-bd_dom_sf"/>
</dbReference>
<dbReference type="PRINTS" id="PR01046">
    <property type="entry name" value="TRNASYNTHPRO"/>
</dbReference>
<dbReference type="Gene3D" id="3.40.50.800">
    <property type="entry name" value="Anticodon-binding domain"/>
    <property type="match status" value="1"/>
</dbReference>
<dbReference type="SUPFAM" id="SSF52954">
    <property type="entry name" value="Class II aaRS ABD-related"/>
    <property type="match status" value="1"/>
</dbReference>
<dbReference type="InterPro" id="IPR002314">
    <property type="entry name" value="aa-tRNA-synt_IIb"/>
</dbReference>
<comment type="caution">
    <text evidence="12">The sequence shown here is derived from an EMBL/GenBank/DDBJ whole genome shotgun (WGS) entry which is preliminary data.</text>
</comment>
<evidence type="ECO:0000256" key="8">
    <source>
        <dbReference type="ARBA" id="ARBA00023146"/>
    </source>
</evidence>
<keyword evidence="3" id="KW-0963">Cytoplasm</keyword>
<keyword evidence="7" id="KW-0648">Protein biosynthesis</keyword>
<sequence length="419" mass="46414">MGKPAIRYSDLFTKTSMAAPQEENSANARLLVRAGYVSRVMAGVYAYLPLGKRVLDKIEAIIHDEMQAIGGHELLLPGLHPQENWKATGRWDKFDVLFKTHGEDGPEYALGPTHEEVIVPVVKSFVQSYRDLPFYTYQIQTKFRNELRPKSGLLRGREFRMKDLYSFHATQDDLDAYYEKALQAYINVFERCGIGSVTVPTIASGGTFSEWSHEFQTETAAGEDTVYYSAAKQMAVNDEVKDKVLAQEDWANETLETRKTIEVGNIFKLGTKFAEDFGVKFQDSDGNSIHPVIGCYGIGTTRLLGAIAEVCHDENGLIWPESIAPFDVHVAQVGKGDELAAFTETVLAQLKALDLDVLLDDGPGSFGSKMKDADLIGIPVRIVIGSRAVKANAVEVKRRTDKDAEMIALDALADYFRAG</sequence>
<comment type="catalytic activity">
    <reaction evidence="10">
        <text>tRNA(Pro) + L-proline + ATP = L-prolyl-tRNA(Pro) + AMP + diphosphate</text>
        <dbReference type="Rhea" id="RHEA:14305"/>
        <dbReference type="Rhea" id="RHEA-COMP:9700"/>
        <dbReference type="Rhea" id="RHEA-COMP:9702"/>
        <dbReference type="ChEBI" id="CHEBI:30616"/>
        <dbReference type="ChEBI" id="CHEBI:33019"/>
        <dbReference type="ChEBI" id="CHEBI:60039"/>
        <dbReference type="ChEBI" id="CHEBI:78442"/>
        <dbReference type="ChEBI" id="CHEBI:78532"/>
        <dbReference type="ChEBI" id="CHEBI:456215"/>
        <dbReference type="EC" id="6.1.1.15"/>
    </reaction>
</comment>
<evidence type="ECO:0000256" key="6">
    <source>
        <dbReference type="ARBA" id="ARBA00022840"/>
    </source>
</evidence>
<dbReference type="InterPro" id="IPR050062">
    <property type="entry name" value="Pro-tRNA_synthetase"/>
</dbReference>
<dbReference type="InterPro" id="IPR004154">
    <property type="entry name" value="Anticodon-bd"/>
</dbReference>
<dbReference type="Pfam" id="PF00587">
    <property type="entry name" value="tRNA-synt_2b"/>
    <property type="match status" value="1"/>
</dbReference>
<name>A0ABQ5V2V1_9PROT</name>
<evidence type="ECO:0000256" key="10">
    <source>
        <dbReference type="ARBA" id="ARBA00047671"/>
    </source>
</evidence>
<reference evidence="12" key="2">
    <citation type="submission" date="2023-01" db="EMBL/GenBank/DDBJ databases">
        <title>Draft genome sequence of Algimonas porphyrae strain NBRC 108216.</title>
        <authorList>
            <person name="Sun Q."/>
            <person name="Mori K."/>
        </authorList>
    </citation>
    <scope>NUCLEOTIDE SEQUENCE</scope>
    <source>
        <strain evidence="12">NBRC 108216</strain>
    </source>
</reference>
<dbReference type="InterPro" id="IPR045864">
    <property type="entry name" value="aa-tRNA-synth_II/BPL/LPL"/>
</dbReference>
<dbReference type="EC" id="6.1.1.15" evidence="1"/>
<evidence type="ECO:0000256" key="7">
    <source>
        <dbReference type="ARBA" id="ARBA00022917"/>
    </source>
</evidence>
<keyword evidence="13" id="KW-1185">Reference proteome</keyword>
<evidence type="ECO:0000313" key="12">
    <source>
        <dbReference type="EMBL" id="GLQ21402.1"/>
    </source>
</evidence>
<keyword evidence="5" id="KW-0547">Nucleotide-binding</keyword>
<dbReference type="RefSeq" id="WP_284372912.1">
    <property type="nucleotide sequence ID" value="NZ_BSNJ01000005.1"/>
</dbReference>
<keyword evidence="8" id="KW-0030">Aminoacyl-tRNA synthetase</keyword>
<evidence type="ECO:0000256" key="2">
    <source>
        <dbReference type="ARBA" id="ARBA00019110"/>
    </source>
</evidence>
<evidence type="ECO:0000259" key="11">
    <source>
        <dbReference type="PROSITE" id="PS50862"/>
    </source>
</evidence>
<evidence type="ECO:0000256" key="9">
    <source>
        <dbReference type="ARBA" id="ARBA00029731"/>
    </source>
</evidence>